<dbReference type="CDD" id="cd00063">
    <property type="entry name" value="FN3"/>
    <property type="match status" value="3"/>
</dbReference>
<dbReference type="EMBL" id="CP011232">
    <property type="protein sequence ID" value="AKI96920.1"/>
    <property type="molecule type" value="Genomic_DNA"/>
</dbReference>
<dbReference type="InterPro" id="IPR003961">
    <property type="entry name" value="FN3_dom"/>
</dbReference>
<dbReference type="SUPFAM" id="SSF49265">
    <property type="entry name" value="Fibronectin type III"/>
    <property type="match status" value="3"/>
</dbReference>
<organism evidence="3 4">
    <name type="scientific">Kosmotoga pacifica</name>
    <dbReference type="NCBI Taxonomy" id="1330330"/>
    <lineage>
        <taxon>Bacteria</taxon>
        <taxon>Thermotogati</taxon>
        <taxon>Thermotogota</taxon>
        <taxon>Thermotogae</taxon>
        <taxon>Kosmotogales</taxon>
        <taxon>Kosmotogaceae</taxon>
        <taxon>Kosmotoga</taxon>
    </lineage>
</organism>
<protein>
    <recommendedName>
        <fullName evidence="2">Fibronectin type-III domain-containing protein</fullName>
    </recommendedName>
</protein>
<dbReference type="PANTHER" id="PTHR47135:SF1">
    <property type="entry name" value="FIBRONECTIN TYPE III DOMAIN-CONTAINING PROTEIN 7"/>
    <property type="match status" value="1"/>
</dbReference>
<dbReference type="RefSeq" id="WP_047754055.1">
    <property type="nucleotide sequence ID" value="NZ_CAJUHA010000019.1"/>
</dbReference>
<dbReference type="InterPro" id="IPR013783">
    <property type="entry name" value="Ig-like_fold"/>
</dbReference>
<feature type="domain" description="Fibronectin type-III" evidence="2">
    <location>
        <begin position="1028"/>
        <end position="1123"/>
    </location>
</feature>
<keyword evidence="1" id="KW-0812">Transmembrane</keyword>
<keyword evidence="1" id="KW-1133">Transmembrane helix</keyword>
<dbReference type="Proteomes" id="UP000035159">
    <property type="component" value="Chromosome"/>
</dbReference>
<sequence>MYTTRKRRGFTLQQLAIVVAIIVVAIVVALVLWPKPVPSIDESSYRPYPGKSLEYSDTVKLNFQVHYKKTKEIINADIFAGKSPDSLELVAEKVEGVLSSTAEALFDFSYDLKVDPHSTYWWKVKVYNSRGKYDETKDPISFTLRNSEPEAPNLLTPGRNTEVHLDNIQFSWTKAEDADHDSIVYDLYITSDLRGDRVVYSRKGLTVNSFNLNGIDKLEFGETYYWHVVAKDGYGAEVSSTTGSFKTEPKPVPELSLITPINEEVDASTPVAFAWKQTNERYYWPLDYNFILRKGSEIVYEEKTSETTLTVANLTGHTKYSWFVTTLDKDGKLVESEKASFVTINHNPEVQIIEPARGYVTTEATITWKASDLENDPLFYDVYLIRNGVEEKLASNLEDTFYLVKGLESATEYTFKVVARDAFGGEGNATVTVFVGNNPPVVELLTPSATEAVNPLEVKFSWKAEDPDGDDVISYQLVIIDPSGAEIQAPVNSPTYTVEKLKSRTAYRWHVEAVDDKGAKGKSDEWTFVTSNNEPIPAVATLPEKDATDVAFDPGIAMEFVSSDPDGDPLSYVLEVSRDSSFTELVARKEGEVSKEGVTRVLVEGAFETNSTYFWRVITNDGAATATSDTWSFSTFDLPPIIEEIGVKEDDGVVNPIGATFFWSYYDTDDIVAEIEIHLKPELGEEKVVFAGINTNEYSLDFVLSPDSTYTYWIVVKDPAGKEARSEVKSFKTGNNPPVISFEFNELEHYGATTPVVFHWDVSDPEGSDVLVKVYFGMNKNAWEESPVATGVNLFEYRYEGTLNPEESYYFWLEAEDAQGNTAKLESPVLITPASTKLVYIAPEDKSLFDGKSPFIWSYSGEATPVNYILRVFNENGDTIFERSTDGDSLVSADDLELRGNRNYFWRVVAELPDTTKEVGKLYSFMAPDVPTRIASPTPADGMTGVDTENIILSWEFEDPDSDVITFDLYLEDSPVATGLTTSYATLTDYVDLESNNIYNWYVVAIDEFDNKITSNRWTFTTLNHSPVVSLLEPSNNATDLTDGIRLSWQGEDPDEEVLYYTVYLGTAEDLDEENIVLASATDTSYVFSSYKGNSTYYWKVQVRDEHGGIANSDVWSFSTGNASPKNAIILSPEVNATNVALRPVLEWQGEDPDGDTLEYAIYLGETPDVMTKIASTTETHVQIEGILDGNKTYYWKVDSYDGKGGFSESTVASFTTIGVVDRIAYVENGALKLAVFTEDSQSQVFTLVPSDISGNVKPVVFGNTVYAFRTDGTIVAVKIGQKIKEIKGDRYNNPETFEISGNALYIVSTSRFGKSLYRLSLQEDGLPGRQVELFRNGRIVSAADLAVSEDASSILIADTLYGLIILKWDGTRYSDTTPENFVDLVKGIANSAVIKDGVAFIGITGFGGGISFVSLDNMESLVPINGYYLATEMVLVGNTLYAVTDKGLSIIDVRDPSNPKVIDDVKISGRLLSITVGGSGKVLLLSTDQGLKFFDIETGKIM</sequence>
<dbReference type="PATRIC" id="fig|1330330.3.peg.556"/>
<dbReference type="SUPFAM" id="SSF63825">
    <property type="entry name" value="YWTD domain"/>
    <property type="match status" value="1"/>
</dbReference>
<keyword evidence="4" id="KW-1185">Reference proteome</keyword>
<evidence type="ECO:0000313" key="4">
    <source>
        <dbReference type="Proteomes" id="UP000035159"/>
    </source>
</evidence>
<dbReference type="PANTHER" id="PTHR47135">
    <property type="entry name" value="FIBRONECTIN TYPE III DOMAIN-CONTAINING PROTEIN 7"/>
    <property type="match status" value="1"/>
</dbReference>
<dbReference type="KEGG" id="kpf:IX53_02765"/>
<reference evidence="3 4" key="1">
    <citation type="submission" date="2015-04" db="EMBL/GenBank/DDBJ databases">
        <title>Complete Genome Sequence of Kosmotoga pacifica SLHLJ1.</title>
        <authorList>
            <person name="Jiang L.J."/>
            <person name="Shao Z.Z."/>
            <person name="Jebbar M."/>
        </authorList>
    </citation>
    <scope>NUCLEOTIDE SEQUENCE [LARGE SCALE GENOMIC DNA]</scope>
    <source>
        <strain evidence="3 4">SLHLJ1</strain>
    </source>
</reference>
<feature type="transmembrane region" description="Helical" evidence="1">
    <location>
        <begin position="12"/>
        <end position="33"/>
    </location>
</feature>
<dbReference type="Gene3D" id="2.60.40.10">
    <property type="entry name" value="Immunoglobulins"/>
    <property type="match status" value="8"/>
</dbReference>
<gene>
    <name evidence="3" type="ORF">IX53_02765</name>
</gene>
<proteinExistence type="predicted"/>
<evidence type="ECO:0000313" key="3">
    <source>
        <dbReference type="EMBL" id="AKI96920.1"/>
    </source>
</evidence>
<dbReference type="PROSITE" id="PS50853">
    <property type="entry name" value="FN3"/>
    <property type="match status" value="4"/>
</dbReference>
<accession>A0A0G2Z5M8</accession>
<name>A0A0G2Z5M8_9BACT</name>
<evidence type="ECO:0000256" key="1">
    <source>
        <dbReference type="SAM" id="Phobius"/>
    </source>
</evidence>
<dbReference type="STRING" id="1330330.IX53_02765"/>
<dbReference type="InterPro" id="IPR036116">
    <property type="entry name" value="FN3_sf"/>
</dbReference>
<dbReference type="SMART" id="SM00060">
    <property type="entry name" value="FN3"/>
    <property type="match status" value="5"/>
</dbReference>
<feature type="domain" description="Fibronectin type-III" evidence="2">
    <location>
        <begin position="151"/>
        <end position="250"/>
    </location>
</feature>
<feature type="domain" description="Fibronectin type-III" evidence="2">
    <location>
        <begin position="443"/>
        <end position="534"/>
    </location>
</feature>
<evidence type="ECO:0000259" key="2">
    <source>
        <dbReference type="PROSITE" id="PS50853"/>
    </source>
</evidence>
<keyword evidence="1" id="KW-0472">Membrane</keyword>
<feature type="domain" description="Fibronectin type-III" evidence="2">
    <location>
        <begin position="349"/>
        <end position="440"/>
    </location>
</feature>